<name>A0A0A0VDA8_9VIRU</name>
<evidence type="ECO:0000313" key="2">
    <source>
        <dbReference type="EMBL" id="AIW68545.1"/>
    </source>
</evidence>
<keyword evidence="1" id="KW-1133">Transmembrane helix</keyword>
<sequence length="49" mass="5208">MTENGCGCSMDPAGFEEQASILPSWWKKAACGAAAGALILLLVYFLSRE</sequence>
<feature type="transmembrane region" description="Helical" evidence="1">
    <location>
        <begin position="25"/>
        <end position="46"/>
    </location>
</feature>
<dbReference type="Proteomes" id="UP000146922">
    <property type="component" value="Segment"/>
</dbReference>
<organism evidence="2 3">
    <name type="scientific">common midwife toad virus-NL</name>
    <dbReference type="NCBI Taxonomy" id="2849710"/>
    <lineage>
        <taxon>Viruses</taxon>
        <taxon>Varidnaviria</taxon>
        <taxon>Bamfordvirae</taxon>
        <taxon>Nucleocytoviricota</taxon>
        <taxon>Megaviricetes</taxon>
        <taxon>Pimascovirales</taxon>
        <taxon>Pimascovirales incertae sedis</taxon>
        <taxon>Iridoviridae</taxon>
        <taxon>Alphairidovirinae</taxon>
        <taxon>Ranavirus</taxon>
        <taxon>Ranavirus alytes1</taxon>
        <taxon>Common midwife toad virus</taxon>
    </lineage>
</organism>
<keyword evidence="3" id="KW-1185">Reference proteome</keyword>
<accession>A0A0A0VDA8</accession>
<evidence type="ECO:0000256" key="1">
    <source>
        <dbReference type="SAM" id="Phobius"/>
    </source>
</evidence>
<evidence type="ECO:0000313" key="3">
    <source>
        <dbReference type="Proteomes" id="UP000146922"/>
    </source>
</evidence>
<proteinExistence type="predicted"/>
<keyword evidence="1" id="KW-0812">Transmembrane</keyword>
<keyword evidence="1" id="KW-0472">Membrane</keyword>
<dbReference type="EMBL" id="KP056312">
    <property type="protein sequence ID" value="AIW68545.1"/>
    <property type="molecule type" value="Genomic_DNA"/>
</dbReference>
<reference evidence="2 3" key="1">
    <citation type="submission" date="2014-10" db="EMBL/GenBank/DDBJ databases">
        <authorList>
            <person name="van Beurden S.J."/>
            <person name="Hughes J."/>
            <person name="Saucedo B."/>
            <person name="Rijks J."/>
            <person name="Kik M."/>
            <person name="Haenen O.L.M."/>
            <person name="Engelsma M.Y."/>
            <person name="Grone A."/>
            <person name="Verheije H."/>
            <person name="Wilkie G."/>
        </authorList>
    </citation>
    <scope>NUCLEOTIDE SEQUENCE [LARGE SCALE GENOMIC DNA]</scope>
    <source>
        <strain evidence="2">Pelophylax kl. esculentus/2013/NL</strain>
    </source>
</reference>
<protein>
    <submittedName>
        <fullName evidence="2">Uncharacterized protein</fullName>
    </submittedName>
</protein>